<sequence>MCFKKLIHPEYFQGEKKKNRYFEGWYYKLVSKDDLYTLAFIPGVSINEIDPHAFIQVFLSKNDPRKTKLSSHYLRFDLDAFDYGNKEFWIRIDKNYFSKEKIFIDMKNDKMSIIGTLKLSGLTPLKKNMFSPNIMGIFGYLSFMECYHGVISMTHQLDGAFKINDEIISFESSKGYIEKDWGRSFPRSYVWIQSNHFKNPETSLMFSYADIPFIGFYFKGLIANLIYEGKEYRFATYNFTKVQKEEIKDNYVFYKLIKGKYRLEIEALSTSQIGLASPKDGMMTDQIKEGLSGHVNVRLYIKNKLIYEDIGKHAGIEVMKQVE</sequence>
<dbReference type="GO" id="GO:0009976">
    <property type="term" value="F:tocopherol cyclase activity"/>
    <property type="evidence" value="ECO:0007669"/>
    <property type="project" value="InterPro"/>
</dbReference>
<accession>A0AAW6U9N8</accession>
<evidence type="ECO:0000313" key="1">
    <source>
        <dbReference type="EMBL" id="MDI6453147.1"/>
    </source>
</evidence>
<evidence type="ECO:0000313" key="2">
    <source>
        <dbReference type="Proteomes" id="UP001431532"/>
    </source>
</evidence>
<organism evidence="1 2">
    <name type="scientific">Peloplasma aerotolerans</name>
    <dbReference type="NCBI Taxonomy" id="3044389"/>
    <lineage>
        <taxon>Bacteria</taxon>
        <taxon>Bacillati</taxon>
        <taxon>Mycoplasmatota</taxon>
        <taxon>Mollicutes</taxon>
        <taxon>Acholeplasmatales</taxon>
        <taxon>Acholeplasmataceae</taxon>
        <taxon>Peloplasma</taxon>
    </lineage>
</organism>
<dbReference type="SUPFAM" id="SSF159245">
    <property type="entry name" value="AttH-like"/>
    <property type="match status" value="1"/>
</dbReference>
<gene>
    <name evidence="1" type="ORF">QJ521_06200</name>
</gene>
<dbReference type="PANTHER" id="PTHR35309">
    <property type="match status" value="1"/>
</dbReference>
<dbReference type="EMBL" id="JASCXW010000018">
    <property type="protein sequence ID" value="MDI6453147.1"/>
    <property type="molecule type" value="Genomic_DNA"/>
</dbReference>
<dbReference type="AlphaFoldDB" id="A0AAW6U9N8"/>
<dbReference type="RefSeq" id="WP_282839576.1">
    <property type="nucleotide sequence ID" value="NZ_JASCXW010000018.1"/>
</dbReference>
<protein>
    <submittedName>
        <fullName evidence="1">Tocopherol cyclase family protein</fullName>
    </submittedName>
</protein>
<name>A0AAW6U9N8_9MOLU</name>
<dbReference type="Proteomes" id="UP001431532">
    <property type="component" value="Unassembled WGS sequence"/>
</dbReference>
<dbReference type="InterPro" id="IPR025893">
    <property type="entry name" value="Tocopherol_cyclase"/>
</dbReference>
<keyword evidence="2" id="KW-1185">Reference proteome</keyword>
<comment type="caution">
    <text evidence="1">The sequence shown here is derived from an EMBL/GenBank/DDBJ whole genome shotgun (WGS) entry which is preliminary data.</text>
</comment>
<dbReference type="PANTHER" id="PTHR35309:SF4">
    <property type="entry name" value="TOCOPHEROL CYCLASE"/>
    <property type="match status" value="1"/>
</dbReference>
<reference evidence="1" key="1">
    <citation type="submission" date="2023-05" db="EMBL/GenBank/DDBJ databases">
        <title>Mariniplasma microaerophilum sp. nov., a novel anaerobic mollicute isolated from terrestrial mud volcano, Taman Peninsula, Russia.</title>
        <authorList>
            <person name="Khomyakova M.A."/>
            <person name="Merkel A.Y."/>
            <person name="Slobodkin A.I."/>
        </authorList>
    </citation>
    <scope>NUCLEOTIDE SEQUENCE</scope>
    <source>
        <strain evidence="1">M4Ah</strain>
    </source>
</reference>
<dbReference type="Pfam" id="PF14249">
    <property type="entry name" value="Tocopherol_cycl"/>
    <property type="match status" value="1"/>
</dbReference>
<proteinExistence type="predicted"/>